<dbReference type="Proteomes" id="UP001159405">
    <property type="component" value="Unassembled WGS sequence"/>
</dbReference>
<dbReference type="EMBL" id="CALNXK010000052">
    <property type="protein sequence ID" value="CAH3133247.1"/>
    <property type="molecule type" value="Genomic_DNA"/>
</dbReference>
<proteinExistence type="predicted"/>
<accession>A0ABN8P4B9</accession>
<organism evidence="1 2">
    <name type="scientific">Porites lobata</name>
    <dbReference type="NCBI Taxonomy" id="104759"/>
    <lineage>
        <taxon>Eukaryota</taxon>
        <taxon>Metazoa</taxon>
        <taxon>Cnidaria</taxon>
        <taxon>Anthozoa</taxon>
        <taxon>Hexacorallia</taxon>
        <taxon>Scleractinia</taxon>
        <taxon>Fungiina</taxon>
        <taxon>Poritidae</taxon>
        <taxon>Porites</taxon>
    </lineage>
</organism>
<evidence type="ECO:0000313" key="2">
    <source>
        <dbReference type="Proteomes" id="UP001159405"/>
    </source>
</evidence>
<feature type="non-terminal residue" evidence="1">
    <location>
        <position position="237"/>
    </location>
</feature>
<feature type="non-terminal residue" evidence="1">
    <location>
        <position position="1"/>
    </location>
</feature>
<dbReference type="InterPro" id="IPR036691">
    <property type="entry name" value="Endo/exonu/phosph_ase_sf"/>
</dbReference>
<name>A0ABN8P4B9_9CNID</name>
<gene>
    <name evidence="1" type="ORF">PLOB_00036708</name>
</gene>
<keyword evidence="2" id="KW-1185">Reference proteome</keyword>
<protein>
    <submittedName>
        <fullName evidence="1">Uncharacterized protein</fullName>
    </submittedName>
</protein>
<sequence>LLQANQRLFTTPGLWFQRSYTISGSPRGRNITRLSYAAVKLSKHGTTILHVPGKEVYFDLTIHMDVQANPGPSTLPNSGRQTTNFIHIPSTDNCPKLYYSRDQLMSFRSSCFSTKRLNPQLIRQLKYLNILKYRGKSGGTRVSKEATKIPIINKERFFDIITISESWLNTTITSTEIQLDGYKLFRLDRLHKGGGGVCACVRSDLKSKVLKDFSSISDRNFHQLWLSVQVKKSKSIV</sequence>
<dbReference type="Gene3D" id="3.60.10.10">
    <property type="entry name" value="Endonuclease/exonuclease/phosphatase"/>
    <property type="match status" value="1"/>
</dbReference>
<comment type="caution">
    <text evidence="1">The sequence shown here is derived from an EMBL/GenBank/DDBJ whole genome shotgun (WGS) entry which is preliminary data.</text>
</comment>
<evidence type="ECO:0000313" key="1">
    <source>
        <dbReference type="EMBL" id="CAH3133247.1"/>
    </source>
</evidence>
<reference evidence="1 2" key="1">
    <citation type="submission" date="2022-05" db="EMBL/GenBank/DDBJ databases">
        <authorList>
            <consortium name="Genoscope - CEA"/>
            <person name="William W."/>
        </authorList>
    </citation>
    <scope>NUCLEOTIDE SEQUENCE [LARGE SCALE GENOMIC DNA]</scope>
</reference>